<feature type="region of interest" description="Disordered" evidence="1">
    <location>
        <begin position="123"/>
        <end position="160"/>
    </location>
</feature>
<evidence type="ECO:0000256" key="3">
    <source>
        <dbReference type="SAM" id="SignalP"/>
    </source>
</evidence>
<dbReference type="AlphaFoldDB" id="H2XZ22"/>
<keyword evidence="3" id="KW-0732">Signal</keyword>
<reference evidence="5" key="1">
    <citation type="journal article" date="2002" name="Science">
        <title>The draft genome of Ciona intestinalis: insights into chordate and vertebrate origins.</title>
        <authorList>
            <person name="Dehal P."/>
            <person name="Satou Y."/>
            <person name="Campbell R.K."/>
            <person name="Chapman J."/>
            <person name="Degnan B."/>
            <person name="De Tomaso A."/>
            <person name="Davidson B."/>
            <person name="Di Gregorio A."/>
            <person name="Gelpke M."/>
            <person name="Goodstein D.M."/>
            <person name="Harafuji N."/>
            <person name="Hastings K.E."/>
            <person name="Ho I."/>
            <person name="Hotta K."/>
            <person name="Huang W."/>
            <person name="Kawashima T."/>
            <person name="Lemaire P."/>
            <person name="Martinez D."/>
            <person name="Meinertzhagen I.A."/>
            <person name="Necula S."/>
            <person name="Nonaka M."/>
            <person name="Putnam N."/>
            <person name="Rash S."/>
            <person name="Saiga H."/>
            <person name="Satake M."/>
            <person name="Terry A."/>
            <person name="Yamada L."/>
            <person name="Wang H.G."/>
            <person name="Awazu S."/>
            <person name="Azumi K."/>
            <person name="Boore J."/>
            <person name="Branno M."/>
            <person name="Chin-Bow S."/>
            <person name="DeSantis R."/>
            <person name="Doyle S."/>
            <person name="Francino P."/>
            <person name="Keys D.N."/>
            <person name="Haga S."/>
            <person name="Hayashi H."/>
            <person name="Hino K."/>
            <person name="Imai K.S."/>
            <person name="Inaba K."/>
            <person name="Kano S."/>
            <person name="Kobayashi K."/>
            <person name="Kobayashi M."/>
            <person name="Lee B.I."/>
            <person name="Makabe K.W."/>
            <person name="Manohar C."/>
            <person name="Matassi G."/>
            <person name="Medina M."/>
            <person name="Mochizuki Y."/>
            <person name="Mount S."/>
            <person name="Morishita T."/>
            <person name="Miura S."/>
            <person name="Nakayama A."/>
            <person name="Nishizaka S."/>
            <person name="Nomoto H."/>
            <person name="Ohta F."/>
            <person name="Oishi K."/>
            <person name="Rigoutsos I."/>
            <person name="Sano M."/>
            <person name="Sasaki A."/>
            <person name="Sasakura Y."/>
            <person name="Shoguchi E."/>
            <person name="Shin-i T."/>
            <person name="Spagnuolo A."/>
            <person name="Stainier D."/>
            <person name="Suzuki M.M."/>
            <person name="Tassy O."/>
            <person name="Takatori N."/>
            <person name="Tokuoka M."/>
            <person name="Yagi K."/>
            <person name="Yoshizaki F."/>
            <person name="Wada S."/>
            <person name="Zhang C."/>
            <person name="Hyatt P.D."/>
            <person name="Larimer F."/>
            <person name="Detter C."/>
            <person name="Doggett N."/>
            <person name="Glavina T."/>
            <person name="Hawkins T."/>
            <person name="Richardson P."/>
            <person name="Lucas S."/>
            <person name="Kohara Y."/>
            <person name="Levine M."/>
            <person name="Satoh N."/>
            <person name="Rokhsar D.S."/>
        </authorList>
    </citation>
    <scope>NUCLEOTIDE SEQUENCE [LARGE SCALE GENOMIC DNA]</scope>
</reference>
<keyword evidence="2" id="KW-0472">Membrane</keyword>
<gene>
    <name evidence="4" type="primary">LOC100186404</name>
</gene>
<organism evidence="4 5">
    <name type="scientific">Ciona intestinalis</name>
    <name type="common">Transparent sea squirt</name>
    <name type="synonym">Ascidia intestinalis</name>
    <dbReference type="NCBI Taxonomy" id="7719"/>
    <lineage>
        <taxon>Eukaryota</taxon>
        <taxon>Metazoa</taxon>
        <taxon>Chordata</taxon>
        <taxon>Tunicata</taxon>
        <taxon>Ascidiacea</taxon>
        <taxon>Phlebobranchia</taxon>
        <taxon>Cionidae</taxon>
        <taxon>Ciona</taxon>
    </lineage>
</organism>
<dbReference type="InParanoid" id="H2XZ22"/>
<dbReference type="KEGG" id="cin:100186404"/>
<proteinExistence type="predicted"/>
<feature type="compositionally biased region" description="Polar residues" evidence="1">
    <location>
        <begin position="149"/>
        <end position="160"/>
    </location>
</feature>
<protein>
    <submittedName>
        <fullName evidence="4">Uncharacterized LOC100186404</fullName>
    </submittedName>
</protein>
<dbReference type="GeneID" id="100186404"/>
<feature type="chain" id="PRO_5014093634" evidence="3">
    <location>
        <begin position="20"/>
        <end position="160"/>
    </location>
</feature>
<sequence>MNLIVRLLLIIYFYTQVASTEDVTSTNYVINISVTSPAVFGNVTFPLNSITTTQNQSATITSTAHAAPARLTTDQGKDDVTGSKVPNPQVGVYIVVIFLAVVGAIVVGWLVYVIIIKRNRRSNYSDPSQGLRGSTSGIGQPEDFENPIDFSSSQYSNQMI</sequence>
<dbReference type="EMBL" id="EAAA01000680">
    <property type="status" value="NOT_ANNOTATED_CDS"/>
    <property type="molecule type" value="Genomic_DNA"/>
</dbReference>
<keyword evidence="2" id="KW-1133">Transmembrane helix</keyword>
<evidence type="ECO:0000256" key="2">
    <source>
        <dbReference type="SAM" id="Phobius"/>
    </source>
</evidence>
<keyword evidence="2" id="KW-0812">Transmembrane</keyword>
<feature type="signal peptide" evidence="3">
    <location>
        <begin position="1"/>
        <end position="19"/>
    </location>
</feature>
<reference evidence="4" key="2">
    <citation type="journal article" date="2008" name="Genome Biol.">
        <title>Improved genome assembly and evidence-based global gene model set for the chordate Ciona intestinalis: new insight into intron and operon populations.</title>
        <authorList>
            <person name="Satou Y."/>
            <person name="Mineta K."/>
            <person name="Ogasawara M."/>
            <person name="Sasakura Y."/>
            <person name="Shoguchi E."/>
            <person name="Ueno K."/>
            <person name="Yamada L."/>
            <person name="Matsumoto J."/>
            <person name="Wasserscheid J."/>
            <person name="Dewar K."/>
            <person name="Wiley G.B."/>
            <person name="Macmil S.L."/>
            <person name="Roe B.A."/>
            <person name="Zeller R.W."/>
            <person name="Hastings K.E."/>
            <person name="Lemaire P."/>
            <person name="Lindquist E."/>
            <person name="Endo T."/>
            <person name="Hotta K."/>
            <person name="Inaba K."/>
        </authorList>
    </citation>
    <scope>NUCLEOTIDE SEQUENCE [LARGE SCALE GENOMIC DNA]</scope>
    <source>
        <strain evidence="4">wild type</strain>
    </source>
</reference>
<evidence type="ECO:0000313" key="4">
    <source>
        <dbReference type="Ensembl" id="ENSCINP00000034906.1"/>
    </source>
</evidence>
<dbReference type="RefSeq" id="XP_002131908.1">
    <property type="nucleotide sequence ID" value="XM_002131872.5"/>
</dbReference>
<reference evidence="4" key="4">
    <citation type="submission" date="2025-09" db="UniProtKB">
        <authorList>
            <consortium name="Ensembl"/>
        </authorList>
    </citation>
    <scope>IDENTIFICATION</scope>
</reference>
<evidence type="ECO:0000313" key="5">
    <source>
        <dbReference type="Proteomes" id="UP000008144"/>
    </source>
</evidence>
<accession>A0A1W2WJC6</accession>
<name>H2XZ22_CIOIN</name>
<dbReference type="Proteomes" id="UP000008144">
    <property type="component" value="Chromosome 11"/>
</dbReference>
<accession>H2XZ22</accession>
<dbReference type="GeneTree" id="ENSGT00660000097382"/>
<reference evidence="4" key="3">
    <citation type="submission" date="2025-08" db="UniProtKB">
        <authorList>
            <consortium name="Ensembl"/>
        </authorList>
    </citation>
    <scope>IDENTIFICATION</scope>
</reference>
<feature type="transmembrane region" description="Helical" evidence="2">
    <location>
        <begin position="90"/>
        <end position="115"/>
    </location>
</feature>
<feature type="compositionally biased region" description="Polar residues" evidence="1">
    <location>
        <begin position="123"/>
        <end position="138"/>
    </location>
</feature>
<evidence type="ECO:0000256" key="1">
    <source>
        <dbReference type="SAM" id="MobiDB-lite"/>
    </source>
</evidence>
<dbReference type="HOGENOM" id="CLU_1651551_0_0_1"/>
<keyword evidence="5" id="KW-1185">Reference proteome</keyword>
<dbReference type="Ensembl" id="ENSCINT00000030493.1">
    <property type="protein sequence ID" value="ENSCINP00000034906.1"/>
    <property type="gene ID" value="ENSCING00000019163.1"/>
</dbReference>